<dbReference type="OrthoDB" id="10375871at2759"/>
<feature type="region of interest" description="Disordered" evidence="1">
    <location>
        <begin position="82"/>
        <end position="120"/>
    </location>
</feature>
<protein>
    <submittedName>
        <fullName evidence="3">Uncharacterized protein</fullName>
    </submittedName>
</protein>
<proteinExistence type="predicted"/>
<organism evidence="2 3">
    <name type="scientific">Haemonchus contortus</name>
    <name type="common">Barber pole worm</name>
    <dbReference type="NCBI Taxonomy" id="6289"/>
    <lineage>
        <taxon>Eukaryota</taxon>
        <taxon>Metazoa</taxon>
        <taxon>Ecdysozoa</taxon>
        <taxon>Nematoda</taxon>
        <taxon>Chromadorea</taxon>
        <taxon>Rhabditida</taxon>
        <taxon>Rhabditina</taxon>
        <taxon>Rhabditomorpha</taxon>
        <taxon>Strongyloidea</taxon>
        <taxon>Trichostrongylidae</taxon>
        <taxon>Haemonchus</taxon>
    </lineage>
</organism>
<dbReference type="AlphaFoldDB" id="A0A7I4YU55"/>
<accession>A0A7I4YU55</accession>
<reference evidence="3" key="1">
    <citation type="submission" date="2020-12" db="UniProtKB">
        <authorList>
            <consortium name="WormBaseParasite"/>
        </authorList>
    </citation>
    <scope>IDENTIFICATION</scope>
    <source>
        <strain evidence="3">MHco3</strain>
    </source>
</reference>
<feature type="compositionally biased region" description="Acidic residues" evidence="1">
    <location>
        <begin position="1"/>
        <end position="15"/>
    </location>
</feature>
<name>A0A7I4YU55_HAECO</name>
<feature type="region of interest" description="Disordered" evidence="1">
    <location>
        <begin position="1"/>
        <end position="44"/>
    </location>
</feature>
<sequence length="120" mass="13080">MSSDKEEMEVNDDTFPDTRDSETPSAETPVVEETLSSPLPSLISNIARQPDKLRQEAMMKEKIAEEARNAVKVVEDQLRTLLHGSTMSPGNATSTTEAVPTVEVSTSAVEPAEKTEDTVF</sequence>
<evidence type="ECO:0000313" key="3">
    <source>
        <dbReference type="WBParaSite" id="HCON_00140970-00001"/>
    </source>
</evidence>
<feature type="compositionally biased region" description="Basic and acidic residues" evidence="1">
    <location>
        <begin position="111"/>
        <end position="120"/>
    </location>
</feature>
<dbReference type="Proteomes" id="UP000025227">
    <property type="component" value="Unplaced"/>
</dbReference>
<evidence type="ECO:0000313" key="2">
    <source>
        <dbReference type="Proteomes" id="UP000025227"/>
    </source>
</evidence>
<evidence type="ECO:0000256" key="1">
    <source>
        <dbReference type="SAM" id="MobiDB-lite"/>
    </source>
</evidence>
<keyword evidence="2" id="KW-1185">Reference proteome</keyword>
<feature type="compositionally biased region" description="Polar residues" evidence="1">
    <location>
        <begin position="83"/>
        <end position="108"/>
    </location>
</feature>
<dbReference type="WBParaSite" id="HCON_00140970-00001">
    <property type="protein sequence ID" value="HCON_00140970-00001"/>
    <property type="gene ID" value="HCON_00140970"/>
</dbReference>